<evidence type="ECO:0000313" key="2">
    <source>
        <dbReference type="Proteomes" id="UP000887458"/>
    </source>
</evidence>
<dbReference type="Proteomes" id="UP000887458">
    <property type="component" value="Unassembled WGS sequence"/>
</dbReference>
<reference evidence="1 2" key="2">
    <citation type="journal article" date="2022" name="Mol. Biol. Evol.">
        <title>Comparative Genomics Reveals Insights into the Divergent Evolution of Astigmatic Mites and Household Pest Adaptations.</title>
        <authorList>
            <person name="Xiong Q."/>
            <person name="Wan A.T."/>
            <person name="Liu X."/>
            <person name="Fung C.S."/>
            <person name="Xiao X."/>
            <person name="Malainual N."/>
            <person name="Hou J."/>
            <person name="Wang L."/>
            <person name="Wang M."/>
            <person name="Yang K.Y."/>
            <person name="Cui Y."/>
            <person name="Leung E.L."/>
            <person name="Nong W."/>
            <person name="Shin S.K."/>
            <person name="Au S.W."/>
            <person name="Jeong K.Y."/>
            <person name="Chew F.T."/>
            <person name="Hui J.H."/>
            <person name="Leung T.F."/>
            <person name="Tungtrongchitr A."/>
            <person name="Zhong N."/>
            <person name="Liu Z."/>
            <person name="Tsui S.K."/>
        </authorList>
    </citation>
    <scope>NUCLEOTIDE SEQUENCE [LARGE SCALE GENOMIC DNA]</scope>
    <source>
        <strain evidence="1">Derp</strain>
    </source>
</reference>
<gene>
    <name evidence="1" type="ORF">DERP_007540</name>
</gene>
<evidence type="ECO:0000313" key="1">
    <source>
        <dbReference type="EMBL" id="KAH9422949.1"/>
    </source>
</evidence>
<comment type="caution">
    <text evidence="1">The sequence shown here is derived from an EMBL/GenBank/DDBJ whole genome shotgun (WGS) entry which is preliminary data.</text>
</comment>
<name>A0ABQ8JK23_DERPT</name>
<dbReference type="EMBL" id="NJHN03000034">
    <property type="protein sequence ID" value="KAH9422949.1"/>
    <property type="molecule type" value="Genomic_DNA"/>
</dbReference>
<reference evidence="1 2" key="1">
    <citation type="journal article" date="2018" name="J. Allergy Clin. Immunol.">
        <title>High-quality assembly of Dermatophagoides pteronyssinus genome and transcriptome reveals a wide range of novel allergens.</title>
        <authorList>
            <person name="Liu X.Y."/>
            <person name="Yang K.Y."/>
            <person name="Wang M.Q."/>
            <person name="Kwok J.S."/>
            <person name="Zeng X."/>
            <person name="Yang Z."/>
            <person name="Xiao X.J."/>
            <person name="Lau C.P."/>
            <person name="Li Y."/>
            <person name="Huang Z.M."/>
            <person name="Ba J.G."/>
            <person name="Yim A.K."/>
            <person name="Ouyang C.Y."/>
            <person name="Ngai S.M."/>
            <person name="Chan T.F."/>
            <person name="Leung E.L."/>
            <person name="Liu L."/>
            <person name="Liu Z.G."/>
            <person name="Tsui S.K."/>
        </authorList>
    </citation>
    <scope>NUCLEOTIDE SEQUENCE [LARGE SCALE GENOMIC DNA]</scope>
    <source>
        <strain evidence="1">Derp</strain>
    </source>
</reference>
<organism evidence="1 2">
    <name type="scientific">Dermatophagoides pteronyssinus</name>
    <name type="common">European house dust mite</name>
    <dbReference type="NCBI Taxonomy" id="6956"/>
    <lineage>
        <taxon>Eukaryota</taxon>
        <taxon>Metazoa</taxon>
        <taxon>Ecdysozoa</taxon>
        <taxon>Arthropoda</taxon>
        <taxon>Chelicerata</taxon>
        <taxon>Arachnida</taxon>
        <taxon>Acari</taxon>
        <taxon>Acariformes</taxon>
        <taxon>Sarcoptiformes</taxon>
        <taxon>Astigmata</taxon>
        <taxon>Psoroptidia</taxon>
        <taxon>Analgoidea</taxon>
        <taxon>Pyroglyphidae</taxon>
        <taxon>Dermatophagoidinae</taxon>
        <taxon>Dermatophagoides</taxon>
    </lineage>
</organism>
<sequence length="71" mass="8544">MLWLQWIIMDWLNSRQLLKNWRELASDDGIPKHIQEHNCFSTEKTTTITSCLRSCSQINLNQQQQQQQQKQ</sequence>
<protein>
    <submittedName>
        <fullName evidence="1">Uncharacterized protein</fullName>
    </submittedName>
</protein>
<proteinExistence type="predicted"/>
<keyword evidence="2" id="KW-1185">Reference proteome</keyword>
<accession>A0ABQ8JK23</accession>